<organism evidence="4 5">
    <name type="scientific">Polarella glacialis</name>
    <name type="common">Dinoflagellate</name>
    <dbReference type="NCBI Taxonomy" id="89957"/>
    <lineage>
        <taxon>Eukaryota</taxon>
        <taxon>Sar</taxon>
        <taxon>Alveolata</taxon>
        <taxon>Dinophyceae</taxon>
        <taxon>Suessiales</taxon>
        <taxon>Suessiaceae</taxon>
        <taxon>Polarella</taxon>
    </lineage>
</organism>
<feature type="non-terminal residue" evidence="4">
    <location>
        <position position="1"/>
    </location>
</feature>
<proteinExistence type="inferred from homology"/>
<dbReference type="OrthoDB" id="21502at2759"/>
<dbReference type="SUPFAM" id="SSF48239">
    <property type="entry name" value="Terpenoid cyclases/Protein prenyltransferases"/>
    <property type="match status" value="1"/>
</dbReference>
<feature type="domain" description="Squalene cyclase N-terminal" evidence="3">
    <location>
        <begin position="161"/>
        <end position="325"/>
    </location>
</feature>
<feature type="transmembrane region" description="Helical" evidence="2">
    <location>
        <begin position="6"/>
        <end position="27"/>
    </location>
</feature>
<evidence type="ECO:0000313" key="4">
    <source>
        <dbReference type="EMBL" id="CAE8641558.1"/>
    </source>
</evidence>
<dbReference type="InterPro" id="IPR032697">
    <property type="entry name" value="SQ_cyclase_N"/>
</dbReference>
<dbReference type="GO" id="GO:0016104">
    <property type="term" value="P:triterpenoid biosynthetic process"/>
    <property type="evidence" value="ECO:0007669"/>
    <property type="project" value="InterPro"/>
</dbReference>
<comment type="similarity">
    <text evidence="1">Belongs to the terpene cyclase/mutase family.</text>
</comment>
<keyword evidence="2" id="KW-0472">Membrane</keyword>
<keyword evidence="2" id="KW-1133">Transmembrane helix</keyword>
<sequence length="327" mass="36426">MLEQIWSSPAAVATVVVALGVVLQVVLGQFRGRLASYPGDPIPESQKIRRKPKFKAHAPRKVEAGWQPQVEVQPKEGLLPHKVAGQQVWVFSNTNGATSLDQAQEQHVFEPEVNPNAGDCIFRAARLRDWAGPRPSPAAPTTPLEAARKGFSFYQMIQCEDGQWAGDYGGPHFLLPGFVIAAYITGHIDKILPGPHQRAIEAYLLNHQQEDGGWGTHVESPSTMFGSVLNYVTLRLVGAAVDSPACIEGRKFMREHGGALYAPSWAKFWLAVLGVYEWEGIAPVPPEMWLLPHWFPLHPGRFWCHCRMVYLPMCWLYARRFAFKAAA</sequence>
<protein>
    <recommendedName>
        <fullName evidence="3">Squalene cyclase N-terminal domain-containing protein</fullName>
    </recommendedName>
</protein>
<evidence type="ECO:0000259" key="3">
    <source>
        <dbReference type="Pfam" id="PF13249"/>
    </source>
</evidence>
<evidence type="ECO:0000256" key="1">
    <source>
        <dbReference type="ARBA" id="ARBA00009755"/>
    </source>
</evidence>
<keyword evidence="2" id="KW-0812">Transmembrane</keyword>
<gene>
    <name evidence="4" type="ORF">PGLA1383_LOCUS56180</name>
</gene>
<dbReference type="Pfam" id="PF13249">
    <property type="entry name" value="SQHop_cyclase_N"/>
    <property type="match status" value="1"/>
</dbReference>
<dbReference type="Gene3D" id="1.50.10.20">
    <property type="match status" value="1"/>
</dbReference>
<accession>A0A813HT45</accession>
<dbReference type="Proteomes" id="UP000654075">
    <property type="component" value="Unassembled WGS sequence"/>
</dbReference>
<dbReference type="InterPro" id="IPR008930">
    <property type="entry name" value="Terpenoid_cyclase/PrenylTrfase"/>
</dbReference>
<dbReference type="InterPro" id="IPR018333">
    <property type="entry name" value="Squalene_cyclase"/>
</dbReference>
<dbReference type="EMBL" id="CAJNNV010032934">
    <property type="protein sequence ID" value="CAE8641558.1"/>
    <property type="molecule type" value="Genomic_DNA"/>
</dbReference>
<comment type="caution">
    <text evidence="4">The sequence shown here is derived from an EMBL/GenBank/DDBJ whole genome shotgun (WGS) entry which is preliminary data.</text>
</comment>
<reference evidence="4" key="1">
    <citation type="submission" date="2021-02" db="EMBL/GenBank/DDBJ databases">
        <authorList>
            <person name="Dougan E. K."/>
            <person name="Rhodes N."/>
            <person name="Thang M."/>
            <person name="Chan C."/>
        </authorList>
    </citation>
    <scope>NUCLEOTIDE SEQUENCE</scope>
</reference>
<dbReference type="AlphaFoldDB" id="A0A813HT45"/>
<name>A0A813HT45_POLGL</name>
<dbReference type="PANTHER" id="PTHR11764">
    <property type="entry name" value="TERPENE CYCLASE/MUTASE FAMILY MEMBER"/>
    <property type="match status" value="1"/>
</dbReference>
<dbReference type="GO" id="GO:0005811">
    <property type="term" value="C:lipid droplet"/>
    <property type="evidence" value="ECO:0007669"/>
    <property type="project" value="InterPro"/>
</dbReference>
<dbReference type="GO" id="GO:0016866">
    <property type="term" value="F:intramolecular transferase activity"/>
    <property type="evidence" value="ECO:0007669"/>
    <property type="project" value="InterPro"/>
</dbReference>
<evidence type="ECO:0000256" key="2">
    <source>
        <dbReference type="SAM" id="Phobius"/>
    </source>
</evidence>
<evidence type="ECO:0000313" key="5">
    <source>
        <dbReference type="Proteomes" id="UP000654075"/>
    </source>
</evidence>
<dbReference type="PANTHER" id="PTHR11764:SF20">
    <property type="entry name" value="LANOSTEROL SYNTHASE"/>
    <property type="match status" value="1"/>
</dbReference>
<keyword evidence="5" id="KW-1185">Reference proteome</keyword>